<dbReference type="AlphaFoldDB" id="A0A2K8KPF1"/>
<dbReference type="OrthoDB" id="9034298at2"/>
<dbReference type="RefSeq" id="WP_100256134.1">
    <property type="nucleotide sequence ID" value="NZ_CP011797.1"/>
</dbReference>
<dbReference type="InterPro" id="IPR001851">
    <property type="entry name" value="ABC_transp_permease"/>
</dbReference>
<evidence type="ECO:0000256" key="5">
    <source>
        <dbReference type="ARBA" id="ARBA00023136"/>
    </source>
</evidence>
<dbReference type="Pfam" id="PF02653">
    <property type="entry name" value="BPD_transp_2"/>
    <property type="match status" value="1"/>
</dbReference>
<keyword evidence="5 6" id="KW-0472">Membrane</keyword>
<evidence type="ECO:0000313" key="8">
    <source>
        <dbReference type="Proteomes" id="UP000229757"/>
    </source>
</evidence>
<feature type="transmembrane region" description="Helical" evidence="6">
    <location>
        <begin position="115"/>
        <end position="136"/>
    </location>
</feature>
<feature type="transmembrane region" description="Helical" evidence="6">
    <location>
        <begin position="287"/>
        <end position="306"/>
    </location>
</feature>
<evidence type="ECO:0000256" key="2">
    <source>
        <dbReference type="ARBA" id="ARBA00022475"/>
    </source>
</evidence>
<organism evidence="7 8">
    <name type="scientific">Reinekea forsetii</name>
    <dbReference type="NCBI Taxonomy" id="1336806"/>
    <lineage>
        <taxon>Bacteria</taxon>
        <taxon>Pseudomonadati</taxon>
        <taxon>Pseudomonadota</taxon>
        <taxon>Gammaproteobacteria</taxon>
        <taxon>Oceanospirillales</taxon>
        <taxon>Saccharospirillaceae</taxon>
        <taxon>Reinekea</taxon>
    </lineage>
</organism>
<keyword evidence="4 6" id="KW-1133">Transmembrane helix</keyword>
<accession>A0A2K8KPF1</accession>
<proteinExistence type="predicted"/>
<dbReference type="EMBL" id="CP011797">
    <property type="protein sequence ID" value="ATX75751.1"/>
    <property type="molecule type" value="Genomic_DNA"/>
</dbReference>
<dbReference type="KEGG" id="rfo:REIFOR_00583"/>
<reference evidence="7 8" key="1">
    <citation type="journal article" date="2017" name="Environ. Microbiol.">
        <title>Genomic and physiological analyses of 'Reinekea forsetii' reveal a versatile opportunistic lifestyle during spring algae blooms.</title>
        <authorList>
            <person name="Avci B."/>
            <person name="Hahnke R.L."/>
            <person name="Chafee M."/>
            <person name="Fischer T."/>
            <person name="Gruber-Vodicka H."/>
            <person name="Tegetmeyer H.E."/>
            <person name="Harder J."/>
            <person name="Fuchs B.M."/>
            <person name="Amann R.I."/>
            <person name="Teeling H."/>
        </authorList>
    </citation>
    <scope>NUCLEOTIDE SEQUENCE [LARGE SCALE GENOMIC DNA]</scope>
    <source>
        <strain evidence="7 8">Hel1_31_D35</strain>
    </source>
</reference>
<dbReference type="GO" id="GO:0015658">
    <property type="term" value="F:branched-chain amino acid transmembrane transporter activity"/>
    <property type="evidence" value="ECO:0007669"/>
    <property type="project" value="InterPro"/>
</dbReference>
<protein>
    <submittedName>
        <fullName evidence="7">Branched-chain amino acid transport system permease protein LivM</fullName>
    </submittedName>
</protein>
<feature type="transmembrane region" description="Helical" evidence="6">
    <location>
        <begin position="252"/>
        <end position="275"/>
    </location>
</feature>
<dbReference type="InterPro" id="IPR043428">
    <property type="entry name" value="LivM-like"/>
</dbReference>
<feature type="transmembrane region" description="Helical" evidence="6">
    <location>
        <begin position="213"/>
        <end position="232"/>
    </location>
</feature>
<keyword evidence="3 6" id="KW-0812">Transmembrane</keyword>
<keyword evidence="8" id="KW-1185">Reference proteome</keyword>
<gene>
    <name evidence="7" type="primary">livM</name>
    <name evidence="7" type="ORF">REIFOR_00583</name>
</gene>
<dbReference type="PANTHER" id="PTHR30482">
    <property type="entry name" value="HIGH-AFFINITY BRANCHED-CHAIN AMINO ACID TRANSPORT SYSTEM PERMEASE"/>
    <property type="match status" value="1"/>
</dbReference>
<name>A0A2K8KPF1_9GAMM</name>
<keyword evidence="2" id="KW-1003">Cell membrane</keyword>
<sequence>MNNEKSFWQYNKAVLVFSAVALTMPFWFPFLGGYSGLDTKIMIFCIFLVGFDILLGFTGYLSFGHAAFFGTSAYITGIMLKNYSDNIIPAMIVAVAATSVIALIIGLLTLKRTGIYFSILTLAFAEMFDSMAMSMLQRWTGGENGLTGLPTPMLFSMEMKGDNIFYFCTLIAIVLFYAAKRIERSPVGLMMKAIKSNQVRLEYTGISALKYKLLAFVLSAVYAAIAGSLMVVYEPFVGHEFLGWHQSGEVVIMSVIGGVGTLIGPMLGAAFMLYFENVLSVSLGEQWLLVLGVIFMAVVIFMPGGFMEAVARLKKRFFTNGDAE</sequence>
<dbReference type="GO" id="GO:0005886">
    <property type="term" value="C:plasma membrane"/>
    <property type="evidence" value="ECO:0007669"/>
    <property type="project" value="UniProtKB-SubCell"/>
</dbReference>
<comment type="subcellular location">
    <subcellularLocation>
        <location evidence="1">Cell inner membrane</location>
        <topology evidence="1">Multi-pass membrane protein</topology>
    </subcellularLocation>
</comment>
<evidence type="ECO:0000256" key="3">
    <source>
        <dbReference type="ARBA" id="ARBA00022692"/>
    </source>
</evidence>
<feature type="transmembrane region" description="Helical" evidence="6">
    <location>
        <begin position="87"/>
        <end position="108"/>
    </location>
</feature>
<evidence type="ECO:0000256" key="6">
    <source>
        <dbReference type="SAM" id="Phobius"/>
    </source>
</evidence>
<feature type="transmembrane region" description="Helical" evidence="6">
    <location>
        <begin position="13"/>
        <end position="34"/>
    </location>
</feature>
<dbReference type="CDD" id="cd06581">
    <property type="entry name" value="TM_PBP1_LivM_like"/>
    <property type="match status" value="1"/>
</dbReference>
<feature type="transmembrane region" description="Helical" evidence="6">
    <location>
        <begin position="164"/>
        <end position="182"/>
    </location>
</feature>
<dbReference type="Proteomes" id="UP000229757">
    <property type="component" value="Chromosome"/>
</dbReference>
<evidence type="ECO:0000256" key="1">
    <source>
        <dbReference type="ARBA" id="ARBA00004429"/>
    </source>
</evidence>
<evidence type="ECO:0000313" key="7">
    <source>
        <dbReference type="EMBL" id="ATX75751.1"/>
    </source>
</evidence>
<dbReference type="PANTHER" id="PTHR30482:SF17">
    <property type="entry name" value="ABC TRANSPORTER ATP-BINDING PROTEIN"/>
    <property type="match status" value="1"/>
</dbReference>
<feature type="transmembrane region" description="Helical" evidence="6">
    <location>
        <begin position="41"/>
        <end position="67"/>
    </location>
</feature>
<evidence type="ECO:0000256" key="4">
    <source>
        <dbReference type="ARBA" id="ARBA00022989"/>
    </source>
</evidence>